<proteinExistence type="predicted"/>
<dbReference type="Gene3D" id="3.30.420.60">
    <property type="entry name" value="eRF1 domain 2"/>
    <property type="match status" value="1"/>
</dbReference>
<evidence type="ECO:0000313" key="1">
    <source>
        <dbReference type="EMBL" id="MFD1607903.1"/>
    </source>
</evidence>
<dbReference type="InterPro" id="IPR042226">
    <property type="entry name" value="eFR1_2_sf"/>
</dbReference>
<dbReference type="InterPro" id="IPR040983">
    <property type="entry name" value="Bact_RF_family5"/>
</dbReference>
<dbReference type="Proteomes" id="UP001597221">
    <property type="component" value="Unassembled WGS sequence"/>
</dbReference>
<keyword evidence="2" id="KW-1185">Reference proteome</keyword>
<organism evidence="1 2">
    <name type="scientific">Oceanobacillus luteolus</name>
    <dbReference type="NCBI Taxonomy" id="1274358"/>
    <lineage>
        <taxon>Bacteria</taxon>
        <taxon>Bacillati</taxon>
        <taxon>Bacillota</taxon>
        <taxon>Bacilli</taxon>
        <taxon>Bacillales</taxon>
        <taxon>Bacillaceae</taxon>
        <taxon>Oceanobacillus</taxon>
    </lineage>
</organism>
<protein>
    <submittedName>
        <fullName evidence="1">VLRF1 family aeRF1-type release factor</fullName>
    </submittedName>
</protein>
<reference evidence="2" key="1">
    <citation type="journal article" date="2019" name="Int. J. Syst. Evol. Microbiol.">
        <title>The Global Catalogue of Microorganisms (GCM) 10K type strain sequencing project: providing services to taxonomists for standard genome sequencing and annotation.</title>
        <authorList>
            <consortium name="The Broad Institute Genomics Platform"/>
            <consortium name="The Broad Institute Genome Sequencing Center for Infectious Disease"/>
            <person name="Wu L."/>
            <person name="Ma J."/>
        </authorList>
    </citation>
    <scope>NUCLEOTIDE SEQUENCE [LARGE SCALE GENOMIC DNA]</scope>
    <source>
        <strain evidence="2">CGMCC 1.12376</strain>
    </source>
</reference>
<evidence type="ECO:0000313" key="2">
    <source>
        <dbReference type="Proteomes" id="UP001597221"/>
    </source>
</evidence>
<dbReference type="RefSeq" id="WP_379597235.1">
    <property type="nucleotide sequence ID" value="NZ_JBHUDE010000043.1"/>
</dbReference>
<sequence>MSFTISETIAWLRNVHKDGADKVFTMYLNTDRSDKEQQGGEWKIHFKNGMRNFEKYLKQDSNKEELANFQKVKKKVTNFIKEHEQSFQKGVIVFASADDDVWFAKCVQMRLKDEFYWQETPEIHQLVELKERYPKIGVILVQQNQVKVIDSETNRIKDTKVFELDVDTEDWKVQGTRRLHTTGAGGPNMQKDNFASRFAANQQRWYKKIAPKLDKLAKDYQWERIYLIGEADSTKELEKSMNKQIDAVLQKNMLDHEETKVLEEVLA</sequence>
<name>A0ABW4HQM8_9BACI</name>
<accession>A0ABW4HQM8</accession>
<gene>
    <name evidence="1" type="ORF">ACFSBH_09580</name>
</gene>
<comment type="caution">
    <text evidence="1">The sequence shown here is derived from an EMBL/GenBank/DDBJ whole genome shotgun (WGS) entry which is preliminary data.</text>
</comment>
<dbReference type="EMBL" id="JBHUDE010000043">
    <property type="protein sequence ID" value="MFD1607903.1"/>
    <property type="molecule type" value="Genomic_DNA"/>
</dbReference>
<dbReference type="Pfam" id="PF18846">
    <property type="entry name" value="baeRF_family5"/>
    <property type="match status" value="1"/>
</dbReference>